<dbReference type="GO" id="GO:0003700">
    <property type="term" value="F:DNA-binding transcription factor activity"/>
    <property type="evidence" value="ECO:0007669"/>
    <property type="project" value="InterPro"/>
</dbReference>
<evidence type="ECO:0000256" key="7">
    <source>
        <dbReference type="ARBA" id="ARBA00024343"/>
    </source>
</evidence>
<evidence type="ECO:0000259" key="9">
    <source>
        <dbReference type="PROSITE" id="PS51032"/>
    </source>
</evidence>
<evidence type="ECO:0000256" key="6">
    <source>
        <dbReference type="ARBA" id="ARBA00023242"/>
    </source>
</evidence>
<evidence type="ECO:0000313" key="11">
    <source>
        <dbReference type="Proteomes" id="UP000634136"/>
    </source>
</evidence>
<evidence type="ECO:0000256" key="3">
    <source>
        <dbReference type="ARBA" id="ARBA00023125"/>
    </source>
</evidence>
<evidence type="ECO:0000313" key="10">
    <source>
        <dbReference type="EMBL" id="KAF7843383.1"/>
    </source>
</evidence>
<dbReference type="Pfam" id="PF00847">
    <property type="entry name" value="AP2"/>
    <property type="match status" value="1"/>
</dbReference>
<sequence>MRNWGKWVSEIREPRKKSRIWLGTFATPQMAARAHDVAALTIKGDSALLNFPHLAPLLPTPATLAPRDIQAAASEAAAMVQFDHHPVPPPPPAAAEESPESSSSELSEIVELPNIDGEEFQSVDSTTTSSRGEFEQFVWVESMDCWKGAENVWFMAIRTHWLIATTLLLPIK</sequence>
<reference evidence="10" key="1">
    <citation type="submission" date="2020-09" db="EMBL/GenBank/DDBJ databases">
        <title>Genome-Enabled Discovery of Anthraquinone Biosynthesis in Senna tora.</title>
        <authorList>
            <person name="Kang S.-H."/>
            <person name="Pandey R.P."/>
            <person name="Lee C.-M."/>
            <person name="Sim J.-S."/>
            <person name="Jeong J.-T."/>
            <person name="Choi B.-S."/>
            <person name="Jung M."/>
            <person name="Ginzburg D."/>
            <person name="Zhao K."/>
            <person name="Won S.Y."/>
            <person name="Oh T.-J."/>
            <person name="Yu Y."/>
            <person name="Kim N.-H."/>
            <person name="Lee O.R."/>
            <person name="Lee T.-H."/>
            <person name="Bashyal P."/>
            <person name="Kim T.-S."/>
            <person name="Lee W.-H."/>
            <person name="Kawkins C."/>
            <person name="Kim C.-K."/>
            <person name="Kim J.S."/>
            <person name="Ahn B.O."/>
            <person name="Rhee S.Y."/>
            <person name="Sohng J.K."/>
        </authorList>
    </citation>
    <scope>NUCLEOTIDE SEQUENCE</scope>
    <source>
        <tissue evidence="10">Leaf</tissue>
    </source>
</reference>
<keyword evidence="6" id="KW-0539">Nucleus</keyword>
<dbReference type="AlphaFoldDB" id="A0A834XD33"/>
<comment type="subcellular location">
    <subcellularLocation>
        <location evidence="1">Nucleus</location>
    </subcellularLocation>
</comment>
<dbReference type="OrthoDB" id="1932364at2759"/>
<evidence type="ECO:0000256" key="1">
    <source>
        <dbReference type="ARBA" id="ARBA00004123"/>
    </source>
</evidence>
<keyword evidence="5" id="KW-0804">Transcription</keyword>
<accession>A0A834XD33</accession>
<keyword evidence="2" id="KW-0805">Transcription regulation</keyword>
<gene>
    <name evidence="10" type="ORF">G2W53_000288</name>
</gene>
<organism evidence="10 11">
    <name type="scientific">Senna tora</name>
    <dbReference type="NCBI Taxonomy" id="362788"/>
    <lineage>
        <taxon>Eukaryota</taxon>
        <taxon>Viridiplantae</taxon>
        <taxon>Streptophyta</taxon>
        <taxon>Embryophyta</taxon>
        <taxon>Tracheophyta</taxon>
        <taxon>Spermatophyta</taxon>
        <taxon>Magnoliopsida</taxon>
        <taxon>eudicotyledons</taxon>
        <taxon>Gunneridae</taxon>
        <taxon>Pentapetalae</taxon>
        <taxon>rosids</taxon>
        <taxon>fabids</taxon>
        <taxon>Fabales</taxon>
        <taxon>Fabaceae</taxon>
        <taxon>Caesalpinioideae</taxon>
        <taxon>Cassia clade</taxon>
        <taxon>Senna</taxon>
    </lineage>
</organism>
<keyword evidence="11" id="KW-1185">Reference proteome</keyword>
<keyword evidence="4" id="KW-0010">Activator</keyword>
<dbReference type="InterPro" id="IPR001471">
    <property type="entry name" value="AP2/ERF_dom"/>
</dbReference>
<feature type="region of interest" description="Disordered" evidence="8">
    <location>
        <begin position="81"/>
        <end position="107"/>
    </location>
</feature>
<dbReference type="EMBL" id="JAAIUW010000001">
    <property type="protein sequence ID" value="KAF7843383.1"/>
    <property type="molecule type" value="Genomic_DNA"/>
</dbReference>
<evidence type="ECO:0000256" key="2">
    <source>
        <dbReference type="ARBA" id="ARBA00023015"/>
    </source>
</evidence>
<comment type="caution">
    <text evidence="10">The sequence shown here is derived from an EMBL/GenBank/DDBJ whole genome shotgun (WGS) entry which is preliminary data.</text>
</comment>
<dbReference type="GO" id="GO:0003677">
    <property type="term" value="F:DNA binding"/>
    <property type="evidence" value="ECO:0007669"/>
    <property type="project" value="UniProtKB-KW"/>
</dbReference>
<comment type="similarity">
    <text evidence="7">Belongs to the AP2/ERF transcription factor family. ERF subfamily.</text>
</comment>
<feature type="domain" description="AP2/ERF" evidence="9">
    <location>
        <begin position="1"/>
        <end position="52"/>
    </location>
</feature>
<dbReference type="SUPFAM" id="SSF54171">
    <property type="entry name" value="DNA-binding domain"/>
    <property type="match status" value="1"/>
</dbReference>
<protein>
    <submittedName>
        <fullName evidence="10">Dehydration-responsive element-binding protein 3</fullName>
    </submittedName>
</protein>
<dbReference type="GO" id="GO:0005634">
    <property type="term" value="C:nucleus"/>
    <property type="evidence" value="ECO:0007669"/>
    <property type="project" value="UniProtKB-SubCell"/>
</dbReference>
<dbReference type="InterPro" id="IPR036955">
    <property type="entry name" value="AP2/ERF_dom_sf"/>
</dbReference>
<dbReference type="InterPro" id="IPR016177">
    <property type="entry name" value="DNA-bd_dom_sf"/>
</dbReference>
<feature type="compositionally biased region" description="Low complexity" evidence="8">
    <location>
        <begin position="94"/>
        <end position="107"/>
    </location>
</feature>
<proteinExistence type="inferred from homology"/>
<dbReference type="CDD" id="cd00018">
    <property type="entry name" value="AP2"/>
    <property type="match status" value="1"/>
</dbReference>
<dbReference type="FunFam" id="3.30.730.10:FF:000001">
    <property type="entry name" value="Ethylene-responsive transcription factor 2"/>
    <property type="match status" value="1"/>
</dbReference>
<dbReference type="Proteomes" id="UP000634136">
    <property type="component" value="Unassembled WGS sequence"/>
</dbReference>
<evidence type="ECO:0000256" key="5">
    <source>
        <dbReference type="ARBA" id="ARBA00023163"/>
    </source>
</evidence>
<dbReference type="InterPro" id="IPR051032">
    <property type="entry name" value="AP2/ERF_TF_ERF_subfamily"/>
</dbReference>
<dbReference type="PROSITE" id="PS51032">
    <property type="entry name" value="AP2_ERF"/>
    <property type="match status" value="1"/>
</dbReference>
<evidence type="ECO:0000256" key="4">
    <source>
        <dbReference type="ARBA" id="ARBA00023159"/>
    </source>
</evidence>
<dbReference type="SMART" id="SM00380">
    <property type="entry name" value="AP2"/>
    <property type="match status" value="1"/>
</dbReference>
<dbReference type="PANTHER" id="PTHR31985:SF292">
    <property type="entry name" value="AP2_ERF DOMAIN-CONTAINING PROTEIN"/>
    <property type="match status" value="1"/>
</dbReference>
<dbReference type="Gene3D" id="3.30.730.10">
    <property type="entry name" value="AP2/ERF domain"/>
    <property type="match status" value="1"/>
</dbReference>
<name>A0A834XD33_9FABA</name>
<evidence type="ECO:0000256" key="8">
    <source>
        <dbReference type="SAM" id="MobiDB-lite"/>
    </source>
</evidence>
<dbReference type="PANTHER" id="PTHR31985">
    <property type="entry name" value="ETHYLENE-RESPONSIVE TRANSCRIPTION FACTOR ERF042-RELATED"/>
    <property type="match status" value="1"/>
</dbReference>
<keyword evidence="3" id="KW-0238">DNA-binding</keyword>